<protein>
    <submittedName>
        <fullName evidence="1">Uncharacterized protein</fullName>
    </submittedName>
</protein>
<comment type="caution">
    <text evidence="1">The sequence shown here is derived from an EMBL/GenBank/DDBJ whole genome shotgun (WGS) entry which is preliminary data.</text>
</comment>
<dbReference type="Proteomes" id="UP001153148">
    <property type="component" value="Unassembled WGS sequence"/>
</dbReference>
<dbReference type="EMBL" id="CAJPIN010102506">
    <property type="protein sequence ID" value="CAG2068790.1"/>
    <property type="molecule type" value="Genomic_DNA"/>
</dbReference>
<keyword evidence="2" id="KW-1185">Reference proteome</keyword>
<name>A0ABN7PS61_TIMPD</name>
<proteinExistence type="predicted"/>
<reference evidence="1" key="1">
    <citation type="submission" date="2021-03" db="EMBL/GenBank/DDBJ databases">
        <authorList>
            <person name="Tran Van P."/>
        </authorList>
    </citation>
    <scope>NUCLEOTIDE SEQUENCE</scope>
</reference>
<accession>A0ABN7PS61</accession>
<feature type="non-terminal residue" evidence="1">
    <location>
        <position position="1"/>
    </location>
</feature>
<evidence type="ECO:0000313" key="1">
    <source>
        <dbReference type="EMBL" id="CAG2068790.1"/>
    </source>
</evidence>
<evidence type="ECO:0000313" key="2">
    <source>
        <dbReference type="Proteomes" id="UP001153148"/>
    </source>
</evidence>
<gene>
    <name evidence="1" type="ORF">TPAB3V08_LOCUS15733</name>
</gene>
<sequence length="77" mass="9058">YTIHFVFICRYGSPGNVTKEYKEFSEWYLKTFSAGILEVLLKILDQHRRKIYVSPRVLQQTINYINQALVTPFLGNS</sequence>
<organism evidence="1 2">
    <name type="scientific">Timema podura</name>
    <name type="common">Walking stick</name>
    <dbReference type="NCBI Taxonomy" id="61482"/>
    <lineage>
        <taxon>Eukaryota</taxon>
        <taxon>Metazoa</taxon>
        <taxon>Ecdysozoa</taxon>
        <taxon>Arthropoda</taxon>
        <taxon>Hexapoda</taxon>
        <taxon>Insecta</taxon>
        <taxon>Pterygota</taxon>
        <taxon>Neoptera</taxon>
        <taxon>Polyneoptera</taxon>
        <taxon>Phasmatodea</taxon>
        <taxon>Timematodea</taxon>
        <taxon>Timematoidea</taxon>
        <taxon>Timematidae</taxon>
        <taxon>Timema</taxon>
    </lineage>
</organism>